<accession>U7V334</accession>
<proteinExistence type="predicted"/>
<comment type="caution">
    <text evidence="1">The sequence shown here is derived from an EMBL/GenBank/DDBJ whole genome shotgun (WGS) entry which is preliminary data.</text>
</comment>
<gene>
    <name evidence="1" type="ORF">HMPREF0202_02769</name>
</gene>
<sequence length="110" mass="12780">KIPKLFSAKKKVMNIEKQIEVSKIEDPQIRAILRLQRNSTCEVTGKYIAGNDNFYVHRLVPIEHGGSADLENLMLLDSSFKTLLKSENKEDYYKDNENYARILKTLSKYK</sequence>
<dbReference type="RefSeq" id="WP_023052296.1">
    <property type="nucleotide sequence ID" value="NZ_KI518139.1"/>
</dbReference>
<keyword evidence="2" id="KW-1185">Reference proteome</keyword>
<protein>
    <recommendedName>
        <fullName evidence="3">HNH endonuclease</fullName>
    </recommendedName>
</protein>
<evidence type="ECO:0000313" key="2">
    <source>
        <dbReference type="Proteomes" id="UP000017081"/>
    </source>
</evidence>
<evidence type="ECO:0008006" key="3">
    <source>
        <dbReference type="Google" id="ProtNLM"/>
    </source>
</evidence>
<name>U7V334_9FUSO</name>
<dbReference type="EMBL" id="AXZF01000166">
    <property type="protein sequence ID" value="ERT65574.1"/>
    <property type="molecule type" value="Genomic_DNA"/>
</dbReference>
<reference evidence="1 2" key="1">
    <citation type="submission" date="2013-08" db="EMBL/GenBank/DDBJ databases">
        <authorList>
            <person name="Weinstock G."/>
            <person name="Sodergren E."/>
            <person name="Wylie T."/>
            <person name="Fulton L."/>
            <person name="Fulton R."/>
            <person name="Fronick C."/>
            <person name="O'Laughlin M."/>
            <person name="Godfrey J."/>
            <person name="Miner T."/>
            <person name="Herter B."/>
            <person name="Appelbaum E."/>
            <person name="Cordes M."/>
            <person name="Lek S."/>
            <person name="Wollam A."/>
            <person name="Pepin K.H."/>
            <person name="Palsikar V.B."/>
            <person name="Mitreva M."/>
            <person name="Wilson R.K."/>
        </authorList>
    </citation>
    <scope>NUCLEOTIDE SEQUENCE [LARGE SCALE GENOMIC DNA]</scope>
    <source>
        <strain evidence="1 2">ATCC BAA-474</strain>
    </source>
</reference>
<dbReference type="HOGENOM" id="CLU_2163593_0_0_0"/>
<dbReference type="Proteomes" id="UP000017081">
    <property type="component" value="Unassembled WGS sequence"/>
</dbReference>
<dbReference type="InterPro" id="IPR003615">
    <property type="entry name" value="HNH_nuc"/>
</dbReference>
<evidence type="ECO:0000313" key="1">
    <source>
        <dbReference type="EMBL" id="ERT65574.1"/>
    </source>
</evidence>
<dbReference type="CDD" id="cd00085">
    <property type="entry name" value="HNHc"/>
    <property type="match status" value="1"/>
</dbReference>
<feature type="non-terminal residue" evidence="1">
    <location>
        <position position="1"/>
    </location>
</feature>
<organism evidence="1 2">
    <name type="scientific">Cetobacterium somerae ATCC BAA-474</name>
    <dbReference type="NCBI Taxonomy" id="1319815"/>
    <lineage>
        <taxon>Bacteria</taxon>
        <taxon>Fusobacteriati</taxon>
        <taxon>Fusobacteriota</taxon>
        <taxon>Fusobacteriia</taxon>
        <taxon>Fusobacteriales</taxon>
        <taxon>Fusobacteriaceae</taxon>
        <taxon>Cetobacterium</taxon>
    </lineage>
</organism>
<dbReference type="AlphaFoldDB" id="U7V334"/>